<evidence type="ECO:0000313" key="1">
    <source>
        <dbReference type="EMBL" id="TFK72896.1"/>
    </source>
</evidence>
<sequence length="473" mass="52589">MVHVRTNEKEANPNSHVNFITVLPCANAQNQEDARQYLRALAAQVRPVMKAHGFTVNSLEEYEHNMVFSGRNWNAGETVELVLRREDGSFLPPSWLMSTLCHELAHIKHMNHGPAFQALWKRLNTEVQALQAKGYYGDGYWSSGNRLRDSARVAGDGIQVGELPEYICGGAHTSSRPTARRRREGAGTSATGRQTAKKRKPGSRVLSKTAFVGKGASLNEGDSSNGKGTGFGKRANSKRAREERAMAIEKRLRGLKADTKPPPPGVREEVSDDDSSDGEVEIVAETDVDRRRTLKSSGGDKDMEGLKSSDLWKVYQHEFKFTAPPANRDDDRVDCDVIELTDDEDEALAGPSSRPLQPSTKPPPPQQHRPSNSLRAPRAPSKDSKQKSNPSQRSRGRSEQTTFKTENRAGASINTEEKTTVEPKIKKGFFRRQKEETKTDMQWSCQICTLLNEPKHLACSVCGSPRGEETWNR</sequence>
<proteinExistence type="predicted"/>
<name>A0ACD3B4S7_9AGAR</name>
<evidence type="ECO:0000313" key="2">
    <source>
        <dbReference type="Proteomes" id="UP000308600"/>
    </source>
</evidence>
<gene>
    <name evidence="1" type="ORF">BDN72DRAFT_835505</name>
</gene>
<protein>
    <submittedName>
        <fullName evidence="1">WLM-domain-containing protein</fullName>
    </submittedName>
</protein>
<accession>A0ACD3B4S7</accession>
<dbReference type="EMBL" id="ML208280">
    <property type="protein sequence ID" value="TFK72896.1"/>
    <property type="molecule type" value="Genomic_DNA"/>
</dbReference>
<organism evidence="1 2">
    <name type="scientific">Pluteus cervinus</name>
    <dbReference type="NCBI Taxonomy" id="181527"/>
    <lineage>
        <taxon>Eukaryota</taxon>
        <taxon>Fungi</taxon>
        <taxon>Dikarya</taxon>
        <taxon>Basidiomycota</taxon>
        <taxon>Agaricomycotina</taxon>
        <taxon>Agaricomycetes</taxon>
        <taxon>Agaricomycetidae</taxon>
        <taxon>Agaricales</taxon>
        <taxon>Pluteineae</taxon>
        <taxon>Pluteaceae</taxon>
        <taxon>Pluteus</taxon>
    </lineage>
</organism>
<dbReference type="Proteomes" id="UP000308600">
    <property type="component" value="Unassembled WGS sequence"/>
</dbReference>
<keyword evidence="2" id="KW-1185">Reference proteome</keyword>
<reference evidence="1 2" key="1">
    <citation type="journal article" date="2019" name="Nat. Ecol. Evol.">
        <title>Megaphylogeny resolves global patterns of mushroom evolution.</title>
        <authorList>
            <person name="Varga T."/>
            <person name="Krizsan K."/>
            <person name="Foldi C."/>
            <person name="Dima B."/>
            <person name="Sanchez-Garcia M."/>
            <person name="Sanchez-Ramirez S."/>
            <person name="Szollosi G.J."/>
            <person name="Szarkandi J.G."/>
            <person name="Papp V."/>
            <person name="Albert L."/>
            <person name="Andreopoulos W."/>
            <person name="Angelini C."/>
            <person name="Antonin V."/>
            <person name="Barry K.W."/>
            <person name="Bougher N.L."/>
            <person name="Buchanan P."/>
            <person name="Buyck B."/>
            <person name="Bense V."/>
            <person name="Catcheside P."/>
            <person name="Chovatia M."/>
            <person name="Cooper J."/>
            <person name="Damon W."/>
            <person name="Desjardin D."/>
            <person name="Finy P."/>
            <person name="Geml J."/>
            <person name="Haridas S."/>
            <person name="Hughes K."/>
            <person name="Justo A."/>
            <person name="Karasinski D."/>
            <person name="Kautmanova I."/>
            <person name="Kiss B."/>
            <person name="Kocsube S."/>
            <person name="Kotiranta H."/>
            <person name="LaButti K.M."/>
            <person name="Lechner B.E."/>
            <person name="Liimatainen K."/>
            <person name="Lipzen A."/>
            <person name="Lukacs Z."/>
            <person name="Mihaltcheva S."/>
            <person name="Morgado L.N."/>
            <person name="Niskanen T."/>
            <person name="Noordeloos M.E."/>
            <person name="Ohm R.A."/>
            <person name="Ortiz-Santana B."/>
            <person name="Ovrebo C."/>
            <person name="Racz N."/>
            <person name="Riley R."/>
            <person name="Savchenko A."/>
            <person name="Shiryaev A."/>
            <person name="Soop K."/>
            <person name="Spirin V."/>
            <person name="Szebenyi C."/>
            <person name="Tomsovsky M."/>
            <person name="Tulloss R.E."/>
            <person name="Uehling J."/>
            <person name="Grigoriev I.V."/>
            <person name="Vagvolgyi C."/>
            <person name="Papp T."/>
            <person name="Martin F.M."/>
            <person name="Miettinen O."/>
            <person name="Hibbett D.S."/>
            <person name="Nagy L.G."/>
        </authorList>
    </citation>
    <scope>NUCLEOTIDE SEQUENCE [LARGE SCALE GENOMIC DNA]</scope>
    <source>
        <strain evidence="1 2">NL-1719</strain>
    </source>
</reference>